<gene>
    <name evidence="1" type="ORF">Y69_0152</name>
</gene>
<evidence type="ECO:0000313" key="1">
    <source>
        <dbReference type="EMBL" id="CAX67704.1"/>
    </source>
</evidence>
<dbReference type="AlphaFoldDB" id="F2Q7X9"/>
<sequence length="110" mass="12038">MLFDTYTLDSSMAEMIVSLNFSDMSNDDCLQLADHCEAACAGLYHCLDYLGDSLITFADHNVLTFTPASLCQLGHSLTTISSLIPALSRLEQLIKADIRATETQVTDICL</sequence>
<reference evidence="1" key="1">
    <citation type="submission" date="2009-04" db="EMBL/GenBank/DDBJ databases">
        <title>Novel enterobacterial integrative and conjugative elements (ICEs), including a mobilisable relateive of SPI-7.</title>
        <authorList>
            <person name="Seth-Smith H.M."/>
        </authorList>
    </citation>
    <scope>NUCLEOTIDE SEQUENCE</scope>
    <source>
        <strain evidence="1">Y69</strain>
    </source>
</reference>
<protein>
    <submittedName>
        <fullName evidence="1">Uncharacterized protein</fullName>
    </submittedName>
</protein>
<organism evidence="1">
    <name type="scientific">Yersinia enterocolitica</name>
    <dbReference type="NCBI Taxonomy" id="630"/>
    <lineage>
        <taxon>Bacteria</taxon>
        <taxon>Pseudomonadati</taxon>
        <taxon>Pseudomonadota</taxon>
        <taxon>Gammaproteobacteria</taxon>
        <taxon>Enterobacterales</taxon>
        <taxon>Yersiniaceae</taxon>
        <taxon>Yersinia</taxon>
    </lineage>
</organism>
<name>F2Q7X9_YEREN</name>
<dbReference type="EMBL" id="FN298493">
    <property type="protein sequence ID" value="CAX67704.1"/>
    <property type="molecule type" value="Genomic_DNA"/>
</dbReference>
<proteinExistence type="predicted"/>
<accession>F2Q7X9</accession>